<proteinExistence type="predicted"/>
<dbReference type="PANTHER" id="PTHR33592:SF3">
    <property type="entry name" value="TRANSMEMBRANE PROTEIN"/>
    <property type="match status" value="1"/>
</dbReference>
<evidence type="ECO:0000256" key="1">
    <source>
        <dbReference type="SAM" id="MobiDB-lite"/>
    </source>
</evidence>
<gene>
    <name evidence="3" type="ORF">RCOM_0993050</name>
</gene>
<sequence length="108" mass="11820">MKCRSSIAVLTLVVLIAVGMKLHEATRILDEQEQQERKGVNGLQYSSLRRGTVPPSKSSDCTYIPTHGAPCLNEKNFAGHFRAPPPPPPPSPSYPDIKIPTRVASSRK</sequence>
<feature type="region of interest" description="Disordered" evidence="1">
    <location>
        <begin position="75"/>
        <end position="108"/>
    </location>
</feature>
<protein>
    <recommendedName>
        <fullName evidence="5">RALFL33</fullName>
    </recommendedName>
</protein>
<keyword evidence="4" id="KW-1185">Reference proteome</keyword>
<evidence type="ECO:0000313" key="4">
    <source>
        <dbReference type="Proteomes" id="UP000008311"/>
    </source>
</evidence>
<name>B9S4V5_RICCO</name>
<dbReference type="Proteomes" id="UP000008311">
    <property type="component" value="Unassembled WGS sequence"/>
</dbReference>
<organism evidence="3 4">
    <name type="scientific">Ricinus communis</name>
    <name type="common">Castor bean</name>
    <dbReference type="NCBI Taxonomy" id="3988"/>
    <lineage>
        <taxon>Eukaryota</taxon>
        <taxon>Viridiplantae</taxon>
        <taxon>Streptophyta</taxon>
        <taxon>Embryophyta</taxon>
        <taxon>Tracheophyta</taxon>
        <taxon>Spermatophyta</taxon>
        <taxon>Magnoliopsida</taxon>
        <taxon>eudicotyledons</taxon>
        <taxon>Gunneridae</taxon>
        <taxon>Pentapetalae</taxon>
        <taxon>rosids</taxon>
        <taxon>fabids</taxon>
        <taxon>Malpighiales</taxon>
        <taxon>Euphorbiaceae</taxon>
        <taxon>Acalyphoideae</taxon>
        <taxon>Acalypheae</taxon>
        <taxon>Ricinus</taxon>
    </lineage>
</organism>
<dbReference type="PANTHER" id="PTHR33592">
    <property type="entry name" value="TRANSMEMBRANE PROTEIN"/>
    <property type="match status" value="1"/>
</dbReference>
<reference evidence="4" key="1">
    <citation type="journal article" date="2010" name="Nat. Biotechnol.">
        <title>Draft genome sequence of the oilseed species Ricinus communis.</title>
        <authorList>
            <person name="Chan A.P."/>
            <person name="Crabtree J."/>
            <person name="Zhao Q."/>
            <person name="Lorenzi H."/>
            <person name="Orvis J."/>
            <person name="Puiu D."/>
            <person name="Melake-Berhan A."/>
            <person name="Jones K.M."/>
            <person name="Redman J."/>
            <person name="Chen G."/>
            <person name="Cahoon E.B."/>
            <person name="Gedil M."/>
            <person name="Stanke M."/>
            <person name="Haas B.J."/>
            <person name="Wortman J.R."/>
            <person name="Fraser-Liggett C.M."/>
            <person name="Ravel J."/>
            <person name="Rabinowicz P.D."/>
        </authorList>
    </citation>
    <scope>NUCLEOTIDE SEQUENCE [LARGE SCALE GENOMIC DNA]</scope>
    <source>
        <strain evidence="4">cv. Hale</strain>
    </source>
</reference>
<dbReference type="InParanoid" id="B9S4V5"/>
<evidence type="ECO:0008006" key="5">
    <source>
        <dbReference type="Google" id="ProtNLM"/>
    </source>
</evidence>
<keyword evidence="2" id="KW-0732">Signal</keyword>
<feature type="region of interest" description="Disordered" evidence="1">
    <location>
        <begin position="32"/>
        <end position="60"/>
    </location>
</feature>
<dbReference type="AlphaFoldDB" id="B9S4V5"/>
<evidence type="ECO:0000256" key="2">
    <source>
        <dbReference type="SAM" id="SignalP"/>
    </source>
</evidence>
<feature type="chain" id="PRO_5002888948" description="RALFL33" evidence="2">
    <location>
        <begin position="26"/>
        <end position="108"/>
    </location>
</feature>
<dbReference type="EMBL" id="EQ973866">
    <property type="protein sequence ID" value="EEF41429.1"/>
    <property type="molecule type" value="Genomic_DNA"/>
</dbReference>
<feature type="signal peptide" evidence="2">
    <location>
        <begin position="1"/>
        <end position="25"/>
    </location>
</feature>
<accession>B9S4V5</accession>
<evidence type="ECO:0000313" key="3">
    <source>
        <dbReference type="EMBL" id="EEF41429.1"/>
    </source>
</evidence>
<feature type="compositionally biased region" description="Pro residues" evidence="1">
    <location>
        <begin position="83"/>
        <end position="93"/>
    </location>
</feature>
<feature type="compositionally biased region" description="Polar residues" evidence="1">
    <location>
        <begin position="43"/>
        <end position="60"/>
    </location>
</feature>